<evidence type="ECO:0000256" key="2">
    <source>
        <dbReference type="ARBA" id="ARBA00022603"/>
    </source>
</evidence>
<dbReference type="Gene3D" id="3.40.50.150">
    <property type="entry name" value="Vaccinia Virus protein VP39"/>
    <property type="match status" value="1"/>
</dbReference>
<evidence type="ECO:0000256" key="4">
    <source>
        <dbReference type="ARBA" id="ARBA00022691"/>
    </source>
</evidence>
<evidence type="ECO:0000256" key="3">
    <source>
        <dbReference type="ARBA" id="ARBA00022679"/>
    </source>
</evidence>
<feature type="domain" description="Methyltransferase small" evidence="7">
    <location>
        <begin position="31"/>
        <end position="124"/>
    </location>
</feature>
<evidence type="ECO:0000313" key="9">
    <source>
        <dbReference type="Proteomes" id="UP000514509"/>
    </source>
</evidence>
<dbReference type="AlphaFoldDB" id="A0A7L7L576"/>
<dbReference type="KEGG" id="add:HUW48_07835"/>
<keyword evidence="4 6" id="KW-0949">S-adenosyl-L-methionine</keyword>
<dbReference type="GO" id="GO:0032259">
    <property type="term" value="P:methylation"/>
    <property type="evidence" value="ECO:0007669"/>
    <property type="project" value="UniProtKB-KW"/>
</dbReference>
<dbReference type="InterPro" id="IPR029063">
    <property type="entry name" value="SAM-dependent_MTases_sf"/>
</dbReference>
<dbReference type="PROSITE" id="PS00092">
    <property type="entry name" value="N6_MTASE"/>
    <property type="match status" value="1"/>
</dbReference>
<protein>
    <recommendedName>
        <fullName evidence="6">tRNA1(Val) (adenine(37)-N6)-methyltransferase</fullName>
        <ecNumber evidence="6">2.1.1.223</ecNumber>
    </recommendedName>
    <alternativeName>
        <fullName evidence="6">tRNA m6A37 methyltransferase</fullName>
    </alternativeName>
</protein>
<name>A0A7L7L576_9BACT</name>
<dbReference type="CDD" id="cd02440">
    <property type="entry name" value="AdoMet_MTases"/>
    <property type="match status" value="1"/>
</dbReference>
<keyword evidence="2 6" id="KW-0489">Methyltransferase</keyword>
<comment type="catalytic activity">
    <reaction evidence="6">
        <text>adenosine(37) in tRNA1(Val) + S-adenosyl-L-methionine = N(6)-methyladenosine(37) in tRNA1(Val) + S-adenosyl-L-homocysteine + H(+)</text>
        <dbReference type="Rhea" id="RHEA:43160"/>
        <dbReference type="Rhea" id="RHEA-COMP:10369"/>
        <dbReference type="Rhea" id="RHEA-COMP:10370"/>
        <dbReference type="ChEBI" id="CHEBI:15378"/>
        <dbReference type="ChEBI" id="CHEBI:57856"/>
        <dbReference type="ChEBI" id="CHEBI:59789"/>
        <dbReference type="ChEBI" id="CHEBI:74411"/>
        <dbReference type="ChEBI" id="CHEBI:74449"/>
        <dbReference type="EC" id="2.1.1.223"/>
    </reaction>
</comment>
<dbReference type="HAMAP" id="MF_01872">
    <property type="entry name" value="tRNA_methyltr_YfiC"/>
    <property type="match status" value="1"/>
</dbReference>
<evidence type="ECO:0000313" key="8">
    <source>
        <dbReference type="EMBL" id="QMU27961.1"/>
    </source>
</evidence>
<dbReference type="SUPFAM" id="SSF53335">
    <property type="entry name" value="S-adenosyl-L-methionine-dependent methyltransferases"/>
    <property type="match status" value="1"/>
</dbReference>
<dbReference type="InterPro" id="IPR007848">
    <property type="entry name" value="Small_mtfrase_dom"/>
</dbReference>
<organism evidence="8 9">
    <name type="scientific">Adhaeribacter radiodurans</name>
    <dbReference type="NCBI Taxonomy" id="2745197"/>
    <lineage>
        <taxon>Bacteria</taxon>
        <taxon>Pseudomonadati</taxon>
        <taxon>Bacteroidota</taxon>
        <taxon>Cytophagia</taxon>
        <taxon>Cytophagales</taxon>
        <taxon>Hymenobacteraceae</taxon>
        <taxon>Adhaeribacter</taxon>
    </lineage>
</organism>
<accession>A0A7L7L576</accession>
<sequence length="238" mass="27005">MANSYFQFKQFRVEQDRCAMKVCTDSCLFGAYVDVETANSILDIGTGTGLLALMVAQRSSAKITAVELDFAAAEQATENFKASPWADRLTLYKGSLQDFERINKESYDIILSNPPFYQASQKSPDSGRNRAMHSTDLPFPDLLRFCQKFLKATGSLYLLLPPYEAQLIKNAAPTYQLFLRQELPVFTSETGKQIRSILHFQPQPIVSPEASSPIYIRTKNNQYTEAFQQLLQPYYLHI</sequence>
<dbReference type="EMBL" id="CP055153">
    <property type="protein sequence ID" value="QMU27961.1"/>
    <property type="molecule type" value="Genomic_DNA"/>
</dbReference>
<dbReference type="GO" id="GO:0008033">
    <property type="term" value="P:tRNA processing"/>
    <property type="evidence" value="ECO:0007669"/>
    <property type="project" value="UniProtKB-UniRule"/>
</dbReference>
<comment type="function">
    <text evidence="6">Specifically methylates the adenine in position 37 of tRNA(1)(Val) (anticodon cmo5UAC).</text>
</comment>
<comment type="similarity">
    <text evidence="6">Belongs to the methyltransferase superfamily. tRNA (adenine-N(6)-)-methyltransferase family.</text>
</comment>
<dbReference type="PANTHER" id="PTHR47739">
    <property type="entry name" value="TRNA1(VAL) (ADENINE(37)-N6)-METHYLTRANSFERASE"/>
    <property type="match status" value="1"/>
</dbReference>
<keyword evidence="3 6" id="KW-0808">Transferase</keyword>
<dbReference type="GO" id="GO:0005737">
    <property type="term" value="C:cytoplasm"/>
    <property type="evidence" value="ECO:0007669"/>
    <property type="project" value="UniProtKB-SubCell"/>
</dbReference>
<keyword evidence="5 6" id="KW-0819">tRNA processing</keyword>
<keyword evidence="9" id="KW-1185">Reference proteome</keyword>
<evidence type="ECO:0000256" key="6">
    <source>
        <dbReference type="HAMAP-Rule" id="MF_01872"/>
    </source>
</evidence>
<dbReference type="PANTHER" id="PTHR47739:SF1">
    <property type="entry name" value="TRNA1(VAL) (ADENINE(37)-N6)-METHYLTRANSFERASE"/>
    <property type="match status" value="1"/>
</dbReference>
<dbReference type="InterPro" id="IPR022882">
    <property type="entry name" value="tRNA_adenine-N6_MeTrfase"/>
</dbReference>
<dbReference type="EC" id="2.1.1.223" evidence="6"/>
<proteinExistence type="inferred from homology"/>
<dbReference type="RefSeq" id="WP_182415151.1">
    <property type="nucleotide sequence ID" value="NZ_CP055153.1"/>
</dbReference>
<comment type="subcellular location">
    <subcellularLocation>
        <location evidence="6">Cytoplasm</location>
    </subcellularLocation>
</comment>
<dbReference type="InterPro" id="IPR002052">
    <property type="entry name" value="DNA_methylase_N6_adenine_CS"/>
</dbReference>
<gene>
    <name evidence="8" type="ORF">HUW48_07835</name>
</gene>
<reference evidence="8 9" key="1">
    <citation type="submission" date="2020-08" db="EMBL/GenBank/DDBJ databases">
        <title>Adhaeribacter dokdonensis sp. nov., isolated from the rhizosphere of Elymus tsukushiensis, a plant native to the Dokdo Islands, Republic of Korea.</title>
        <authorList>
            <person name="Ghim S.Y."/>
        </authorList>
    </citation>
    <scope>NUCLEOTIDE SEQUENCE [LARGE SCALE GENOMIC DNA]</scope>
    <source>
        <strain evidence="8 9">KUDC8001</strain>
    </source>
</reference>
<keyword evidence="1 6" id="KW-0963">Cytoplasm</keyword>
<dbReference type="Pfam" id="PF05175">
    <property type="entry name" value="MTS"/>
    <property type="match status" value="1"/>
</dbReference>
<dbReference type="GO" id="GO:0016430">
    <property type="term" value="F:tRNA (adenine-N6)-methyltransferase activity"/>
    <property type="evidence" value="ECO:0007669"/>
    <property type="project" value="UniProtKB-UniRule"/>
</dbReference>
<dbReference type="GO" id="GO:0003676">
    <property type="term" value="F:nucleic acid binding"/>
    <property type="evidence" value="ECO:0007669"/>
    <property type="project" value="InterPro"/>
</dbReference>
<evidence type="ECO:0000256" key="5">
    <source>
        <dbReference type="ARBA" id="ARBA00022694"/>
    </source>
</evidence>
<dbReference type="InterPro" id="IPR050210">
    <property type="entry name" value="tRNA_Adenine-N(6)_MTase"/>
</dbReference>
<evidence type="ECO:0000256" key="1">
    <source>
        <dbReference type="ARBA" id="ARBA00022490"/>
    </source>
</evidence>
<evidence type="ECO:0000259" key="7">
    <source>
        <dbReference type="Pfam" id="PF05175"/>
    </source>
</evidence>
<dbReference type="Proteomes" id="UP000514509">
    <property type="component" value="Chromosome"/>
</dbReference>